<dbReference type="AlphaFoldDB" id="A0A941FFM6"/>
<organism evidence="1 2">
    <name type="scientific">Streptomyces tuirus</name>
    <dbReference type="NCBI Taxonomy" id="68278"/>
    <lineage>
        <taxon>Bacteria</taxon>
        <taxon>Bacillati</taxon>
        <taxon>Actinomycetota</taxon>
        <taxon>Actinomycetes</taxon>
        <taxon>Kitasatosporales</taxon>
        <taxon>Streptomycetaceae</taxon>
        <taxon>Streptomyces</taxon>
    </lineage>
</organism>
<keyword evidence="2" id="KW-1185">Reference proteome</keyword>
<protein>
    <submittedName>
        <fullName evidence="1">Uncharacterized protein</fullName>
    </submittedName>
</protein>
<accession>A0A941FFM6</accession>
<evidence type="ECO:0000313" key="1">
    <source>
        <dbReference type="EMBL" id="MBR8639142.1"/>
    </source>
</evidence>
<evidence type="ECO:0000313" key="2">
    <source>
        <dbReference type="Proteomes" id="UP000682308"/>
    </source>
</evidence>
<dbReference type="Proteomes" id="UP000682308">
    <property type="component" value="Unassembled WGS sequence"/>
</dbReference>
<name>A0A941FFM6_9ACTN</name>
<dbReference type="EMBL" id="JAGTPG010000001">
    <property type="protein sequence ID" value="MBR8639142.1"/>
    <property type="molecule type" value="Genomic_DNA"/>
</dbReference>
<proteinExistence type="predicted"/>
<comment type="caution">
    <text evidence="1">The sequence shown here is derived from an EMBL/GenBank/DDBJ whole genome shotgun (WGS) entry which is preliminary data.</text>
</comment>
<reference evidence="1 2" key="1">
    <citation type="submission" date="2021-04" db="EMBL/GenBank/DDBJ databases">
        <title>Characterization of the biosynthetic gene cluster of new lipopeptides with antitumor activity in the genome of the marine Streptomyces PHM034.</title>
        <authorList>
            <person name="Ceniceros A."/>
            <person name="Canedo L."/>
            <person name="Mendez C."/>
            <person name="Olano C."/>
            <person name="Schleissner C."/>
            <person name="Cuevas C."/>
            <person name="De La Calle F."/>
            <person name="Salas J.A."/>
        </authorList>
    </citation>
    <scope>NUCLEOTIDE SEQUENCE [LARGE SCALE GENOMIC DNA]</scope>
    <source>
        <strain evidence="1 2">PHM034</strain>
    </source>
</reference>
<gene>
    <name evidence="1" type="ORF">KEF29_06895</name>
</gene>
<sequence length="68" mass="7651">MIAAHGWTELPASRRMWAMRPDPRRFLTHAVRRVARAEHPAQVLEELCGTTVPSVADALVVYLDEARA</sequence>